<feature type="region of interest" description="Disordered" evidence="5">
    <location>
        <begin position="99"/>
        <end position="137"/>
    </location>
</feature>
<organism evidence="7">
    <name type="scientific">Grosmannia clavigera (strain kw1407 / UAMH 11150)</name>
    <name type="common">Blue stain fungus</name>
    <name type="synonym">Graphiocladiella clavigera</name>
    <dbReference type="NCBI Taxonomy" id="655863"/>
    <lineage>
        <taxon>Eukaryota</taxon>
        <taxon>Fungi</taxon>
        <taxon>Dikarya</taxon>
        <taxon>Ascomycota</taxon>
        <taxon>Pezizomycotina</taxon>
        <taxon>Sordariomycetes</taxon>
        <taxon>Sordariomycetidae</taxon>
        <taxon>Ophiostomatales</taxon>
        <taxon>Ophiostomataceae</taxon>
        <taxon>Leptographium</taxon>
    </lineage>
</organism>
<dbReference type="GO" id="GO:0030688">
    <property type="term" value="C:preribosome, small subunit precursor"/>
    <property type="evidence" value="ECO:0007669"/>
    <property type="project" value="InterPro"/>
</dbReference>
<dbReference type="HOGENOM" id="CLU_090035_1_0_1"/>
<dbReference type="InterPro" id="IPR028160">
    <property type="entry name" value="Slx9-like"/>
</dbReference>
<keyword evidence="4" id="KW-0539">Nucleus</keyword>
<sequence>MAPTAPTQEPRMSHRAKALARLADPTLPRKVHRDNNAVTDAFLHSKRDKQTIRKSVFRARVADSAAAARSSRTGATRALRRRRPSKKLVATLQSLADALPELEEGGGKGAEDEHSGGASRRRTASLHSRPGALKRKEKVVKAEMARFGTNLAQLTATHEDSMAVSLPSASDDGAASTVDDVSAAPTTKASTANRWALLRTFISSTMEQSPAFENQS</sequence>
<dbReference type="GO" id="GO:0030686">
    <property type="term" value="C:90S preribosome"/>
    <property type="evidence" value="ECO:0007669"/>
    <property type="project" value="InterPro"/>
</dbReference>
<dbReference type="EMBL" id="GL629807">
    <property type="protein sequence ID" value="EFW99895.1"/>
    <property type="molecule type" value="Genomic_DNA"/>
</dbReference>
<evidence type="ECO:0000313" key="7">
    <source>
        <dbReference type="Proteomes" id="UP000007796"/>
    </source>
</evidence>
<evidence type="ECO:0000313" key="6">
    <source>
        <dbReference type="EMBL" id="EFW99895.1"/>
    </source>
</evidence>
<dbReference type="AlphaFoldDB" id="F0XQX3"/>
<dbReference type="GeneID" id="25975085"/>
<evidence type="ECO:0000256" key="2">
    <source>
        <dbReference type="ARBA" id="ARBA00011022"/>
    </source>
</evidence>
<dbReference type="GO" id="GO:0005730">
    <property type="term" value="C:nucleolus"/>
    <property type="evidence" value="ECO:0007669"/>
    <property type="project" value="UniProtKB-SubCell"/>
</dbReference>
<dbReference type="Pfam" id="PF15341">
    <property type="entry name" value="SLX9"/>
    <property type="match status" value="1"/>
</dbReference>
<evidence type="ECO:0000256" key="1">
    <source>
        <dbReference type="ARBA" id="ARBA00004604"/>
    </source>
</evidence>
<comment type="similarity">
    <text evidence="2">Belongs to the SLX9 family.</text>
</comment>
<keyword evidence="7" id="KW-1185">Reference proteome</keyword>
<comment type="subcellular location">
    <subcellularLocation>
        <location evidence="1">Nucleus</location>
        <location evidence="1">Nucleolus</location>
    </subcellularLocation>
</comment>
<reference evidence="6 7" key="1">
    <citation type="journal article" date="2011" name="Proc. Natl. Acad. Sci. U.S.A.">
        <title>Genome and transcriptome analyses of the mountain pine beetle-fungal symbiont Grosmannia clavigera, a lodgepole pine pathogen.</title>
        <authorList>
            <person name="DiGuistini S."/>
            <person name="Wang Y."/>
            <person name="Liao N.Y."/>
            <person name="Taylor G."/>
            <person name="Tanguay P."/>
            <person name="Feau N."/>
            <person name="Henrissat B."/>
            <person name="Chan S.K."/>
            <person name="Hesse-Orce U."/>
            <person name="Alamouti S.M."/>
            <person name="Tsui C.K.M."/>
            <person name="Docking R.T."/>
            <person name="Levasseur A."/>
            <person name="Haridas S."/>
            <person name="Robertson G."/>
            <person name="Birol I."/>
            <person name="Holt R.A."/>
            <person name="Marra M.A."/>
            <person name="Hamelin R.C."/>
            <person name="Hirst M."/>
            <person name="Jones S.J.M."/>
            <person name="Bohlmann J."/>
            <person name="Breuil C."/>
        </authorList>
    </citation>
    <scope>NUCLEOTIDE SEQUENCE [LARGE SCALE GENOMIC DNA]</scope>
    <source>
        <strain evidence="7">kw1407 / UAMH 11150</strain>
    </source>
</reference>
<evidence type="ECO:0000256" key="4">
    <source>
        <dbReference type="ARBA" id="ARBA00023242"/>
    </source>
</evidence>
<feature type="compositionally biased region" description="Low complexity" evidence="5">
    <location>
        <begin position="65"/>
        <end position="77"/>
    </location>
</feature>
<evidence type="ECO:0000256" key="5">
    <source>
        <dbReference type="SAM" id="MobiDB-lite"/>
    </source>
</evidence>
<dbReference type="InParanoid" id="F0XQX3"/>
<dbReference type="GO" id="GO:0000462">
    <property type="term" value="P:maturation of SSU-rRNA from tricistronic rRNA transcript (SSU-rRNA, 5.8S rRNA, LSU-rRNA)"/>
    <property type="evidence" value="ECO:0007669"/>
    <property type="project" value="InterPro"/>
</dbReference>
<name>F0XQX3_GROCL</name>
<protein>
    <recommendedName>
        <fullName evidence="3">Ribosome biogenesis protein SLX9</fullName>
    </recommendedName>
</protein>
<feature type="compositionally biased region" description="Basic and acidic residues" evidence="5">
    <location>
        <begin position="105"/>
        <end position="115"/>
    </location>
</feature>
<accession>F0XQX3</accession>
<dbReference type="RefSeq" id="XP_014169310.1">
    <property type="nucleotide sequence ID" value="XM_014313835.1"/>
</dbReference>
<proteinExistence type="inferred from homology"/>
<dbReference type="eggNOG" id="ENOG502SSCK">
    <property type="taxonomic scope" value="Eukaryota"/>
</dbReference>
<gene>
    <name evidence="6" type="ORF">CMQ_213</name>
</gene>
<evidence type="ECO:0000256" key="3">
    <source>
        <dbReference type="ARBA" id="ARBA00021321"/>
    </source>
</evidence>
<dbReference type="OrthoDB" id="5429132at2759"/>
<dbReference type="Proteomes" id="UP000007796">
    <property type="component" value="Unassembled WGS sequence"/>
</dbReference>
<feature type="region of interest" description="Disordered" evidence="5">
    <location>
        <begin position="65"/>
        <end position="86"/>
    </location>
</feature>